<dbReference type="Proteomes" id="UP000050523">
    <property type="component" value="Unassembled WGS sequence"/>
</dbReference>
<accession>A0AA40P0D3</accession>
<evidence type="ECO:0000313" key="1">
    <source>
        <dbReference type="EMBL" id="KPY92132.1"/>
    </source>
</evidence>
<name>A0AA40P0D3_9PSED</name>
<sequence length="72" mass="7978">MGNAETPADTPDCPACRQFKEMSQAWQSDCWLSVERSLCRFRAHSVMRGIRRLDIPGNGGYGYVALIVSSAL</sequence>
<reference evidence="1 2" key="1">
    <citation type="submission" date="2015-09" db="EMBL/GenBank/DDBJ databases">
        <title>Genome announcement of multiple Pseudomonas syringae strains.</title>
        <authorList>
            <person name="Thakur S."/>
            <person name="Wang P.W."/>
            <person name="Gong Y."/>
            <person name="Weir B.S."/>
            <person name="Guttman D.S."/>
        </authorList>
    </citation>
    <scope>NUCLEOTIDE SEQUENCE [LARGE SCALE GENOMIC DNA]</scope>
    <source>
        <strain evidence="1 2">ICMP9151</strain>
    </source>
</reference>
<protein>
    <submittedName>
        <fullName evidence="1">Uncharacterized protein</fullName>
    </submittedName>
</protein>
<dbReference type="AlphaFoldDB" id="A0AA40P0D3"/>
<evidence type="ECO:0000313" key="2">
    <source>
        <dbReference type="Proteomes" id="UP000050523"/>
    </source>
</evidence>
<proteinExistence type="predicted"/>
<comment type="caution">
    <text evidence="1">The sequence shown here is derived from an EMBL/GenBank/DDBJ whole genome shotgun (WGS) entry which is preliminary data.</text>
</comment>
<gene>
    <name evidence="1" type="ORF">ALO43_101262</name>
</gene>
<dbReference type="EMBL" id="LJRO01000458">
    <property type="protein sequence ID" value="KPY92132.1"/>
    <property type="molecule type" value="Genomic_DNA"/>
</dbReference>
<organism evidence="1 2">
    <name type="scientific">Pseudomonas tremae</name>
    <dbReference type="NCBI Taxonomy" id="200454"/>
    <lineage>
        <taxon>Bacteria</taxon>
        <taxon>Pseudomonadati</taxon>
        <taxon>Pseudomonadota</taxon>
        <taxon>Gammaproteobacteria</taxon>
        <taxon>Pseudomonadales</taxon>
        <taxon>Pseudomonadaceae</taxon>
        <taxon>Pseudomonas</taxon>
    </lineage>
</organism>